<dbReference type="GO" id="GO:0043456">
    <property type="term" value="P:regulation of pentose-phosphate shunt"/>
    <property type="evidence" value="ECO:0007669"/>
    <property type="project" value="TreeGrafter"/>
</dbReference>
<dbReference type="Proteomes" id="UP001139006">
    <property type="component" value="Unassembled WGS sequence"/>
</dbReference>
<dbReference type="SMART" id="SM00855">
    <property type="entry name" value="PGAM"/>
    <property type="match status" value="1"/>
</dbReference>
<dbReference type="PROSITE" id="PS00175">
    <property type="entry name" value="PG_MUTASE"/>
    <property type="match status" value="1"/>
</dbReference>
<dbReference type="GO" id="GO:0005829">
    <property type="term" value="C:cytosol"/>
    <property type="evidence" value="ECO:0007669"/>
    <property type="project" value="TreeGrafter"/>
</dbReference>
<feature type="active site" description="Proton donor/acceptor" evidence="2">
    <location>
        <position position="86"/>
    </location>
</feature>
<comment type="caution">
    <text evidence="5">The sequence shown here is derived from an EMBL/GenBank/DDBJ whole genome shotgun (WGS) entry which is preliminary data.</text>
</comment>
<dbReference type="GO" id="GO:0004331">
    <property type="term" value="F:fructose-2,6-bisphosphate 2-phosphatase activity"/>
    <property type="evidence" value="ECO:0007669"/>
    <property type="project" value="TreeGrafter"/>
</dbReference>
<dbReference type="CDD" id="cd07067">
    <property type="entry name" value="HP_PGM_like"/>
    <property type="match status" value="1"/>
</dbReference>
<dbReference type="Gene3D" id="3.40.50.1240">
    <property type="entry name" value="Phosphoglycerate mutase-like"/>
    <property type="match status" value="1"/>
</dbReference>
<dbReference type="PANTHER" id="PTHR46517">
    <property type="entry name" value="FRUCTOSE-2,6-BISPHOSPHATASE TIGAR"/>
    <property type="match status" value="1"/>
</dbReference>
<dbReference type="InterPro" id="IPR051695">
    <property type="entry name" value="Phosphoglycerate_Mutase"/>
</dbReference>
<keyword evidence="6" id="KW-1185">Reference proteome</keyword>
<name>A0A9X2FLS6_9LACO</name>
<evidence type="ECO:0000256" key="2">
    <source>
        <dbReference type="PIRSR" id="PIRSR613078-1"/>
    </source>
</evidence>
<dbReference type="GO" id="GO:0045820">
    <property type="term" value="P:negative regulation of glycolytic process"/>
    <property type="evidence" value="ECO:0007669"/>
    <property type="project" value="TreeGrafter"/>
</dbReference>
<gene>
    <name evidence="5" type="ORF">LB941_11205</name>
</gene>
<dbReference type="SUPFAM" id="SSF53254">
    <property type="entry name" value="Phosphoglycerate mutase-like"/>
    <property type="match status" value="1"/>
</dbReference>
<evidence type="ECO:0000256" key="4">
    <source>
        <dbReference type="PIRSR" id="PIRSR613078-3"/>
    </source>
</evidence>
<dbReference type="EMBL" id="JAIULA010000029">
    <property type="protein sequence ID" value="MCP0887897.1"/>
    <property type="molecule type" value="Genomic_DNA"/>
</dbReference>
<evidence type="ECO:0000313" key="6">
    <source>
        <dbReference type="Proteomes" id="UP001139006"/>
    </source>
</evidence>
<sequence>MSFNIYLVRHGQTILNRYNRMQGWCDSSLTDLGVKQAHTTGKRLAHIKFDHAFHSDTMRAATTCEGVLSENKNTLPQPIELANFREQGYGYFEGADSGNAWFIIGGSHGCKTFAEIIEKYSIEEARDFAKAADPFNNAENNAEFWQRLDEGFAKVKNIAHDNQNILIVSHGTTIRSIIHHFDPTIDISISPKNGCVSKLVLTNDSVNVAYFNHYLDTDTY</sequence>
<evidence type="ECO:0000313" key="5">
    <source>
        <dbReference type="EMBL" id="MCP0887897.1"/>
    </source>
</evidence>
<dbReference type="InterPro" id="IPR029033">
    <property type="entry name" value="His_PPase_superfam"/>
</dbReference>
<dbReference type="InterPro" id="IPR013078">
    <property type="entry name" value="His_Pase_superF_clade-1"/>
</dbReference>
<feature type="binding site" evidence="3">
    <location>
        <begin position="86"/>
        <end position="89"/>
    </location>
    <ligand>
        <name>substrate</name>
    </ligand>
</feature>
<reference evidence="5 6" key="1">
    <citation type="journal article" date="2023" name="Int. J. Syst. Evol. Microbiol.">
        <title>Ligilactobacillus ubinensis sp. nov., a novel species isolated from the wild ferment of a durian fruit (Durio zibethinus).</title>
        <authorList>
            <person name="Heng Y.C."/>
            <person name="Menon N."/>
            <person name="Chen B."/>
            <person name="Loo B.Z.L."/>
            <person name="Wong G.W.J."/>
            <person name="Lim A.C.H."/>
            <person name="Silvaraju S."/>
            <person name="Kittelmann S."/>
        </authorList>
    </citation>
    <scope>NUCLEOTIDE SEQUENCE [LARGE SCALE GENOMIC DNA]</scope>
    <source>
        <strain evidence="5 6">WILCCON 0076</strain>
    </source>
</reference>
<dbReference type="PANTHER" id="PTHR46517:SF1">
    <property type="entry name" value="FRUCTOSE-2,6-BISPHOSPHATASE TIGAR"/>
    <property type="match status" value="1"/>
</dbReference>
<feature type="site" description="Transition state stabilizer" evidence="4">
    <location>
        <position position="170"/>
    </location>
</feature>
<feature type="active site" description="Tele-phosphohistidine intermediate" evidence="2">
    <location>
        <position position="10"/>
    </location>
</feature>
<feature type="binding site" evidence="3">
    <location>
        <begin position="9"/>
        <end position="16"/>
    </location>
    <ligand>
        <name>substrate</name>
    </ligand>
</feature>
<protein>
    <submittedName>
        <fullName evidence="5">Histidine phosphatase family protein</fullName>
    </submittedName>
</protein>
<feature type="binding site" evidence="3">
    <location>
        <position position="59"/>
    </location>
    <ligand>
        <name>substrate</name>
    </ligand>
</feature>
<dbReference type="InterPro" id="IPR001345">
    <property type="entry name" value="PG/BPGM_mutase_AS"/>
</dbReference>
<dbReference type="AlphaFoldDB" id="A0A9X2FLS6"/>
<dbReference type="RefSeq" id="WP_253362058.1">
    <property type="nucleotide sequence ID" value="NZ_JAIULA010000029.1"/>
</dbReference>
<accession>A0A9X2FLS6</accession>
<proteinExistence type="predicted"/>
<keyword evidence="1" id="KW-0378">Hydrolase</keyword>
<evidence type="ECO:0000256" key="3">
    <source>
        <dbReference type="PIRSR" id="PIRSR613078-2"/>
    </source>
</evidence>
<organism evidence="5 6">
    <name type="scientific">Ligilactobacillus ubinensis</name>
    <dbReference type="NCBI Taxonomy" id="2876789"/>
    <lineage>
        <taxon>Bacteria</taxon>
        <taxon>Bacillati</taxon>
        <taxon>Bacillota</taxon>
        <taxon>Bacilli</taxon>
        <taxon>Lactobacillales</taxon>
        <taxon>Lactobacillaceae</taxon>
        <taxon>Ligilactobacillus</taxon>
    </lineage>
</organism>
<evidence type="ECO:0000256" key="1">
    <source>
        <dbReference type="ARBA" id="ARBA00022801"/>
    </source>
</evidence>
<dbReference type="Pfam" id="PF00300">
    <property type="entry name" value="His_Phos_1"/>
    <property type="match status" value="2"/>
</dbReference>